<keyword evidence="5" id="KW-0460">Magnesium</keyword>
<reference evidence="7 8" key="1">
    <citation type="submission" date="2023-05" db="EMBL/GenBank/DDBJ databases">
        <title>A 100% complete, gapless, phased diploid assembly of the Scenedesmus obliquus UTEX 3031 genome.</title>
        <authorList>
            <person name="Biondi T.C."/>
            <person name="Hanschen E.R."/>
            <person name="Kwon T."/>
            <person name="Eng W."/>
            <person name="Kruse C.P.S."/>
            <person name="Koehler S.I."/>
            <person name="Kunde Y."/>
            <person name="Gleasner C.D."/>
            <person name="You Mak K.T."/>
            <person name="Polle J."/>
            <person name="Hovde B.T."/>
            <person name="Starkenburg S.R."/>
        </authorList>
    </citation>
    <scope>NUCLEOTIDE SEQUENCE [LARGE SCALE GENOMIC DNA]</scope>
    <source>
        <strain evidence="7 8">DOE0152z</strain>
    </source>
</reference>
<keyword evidence="3" id="KW-0479">Metal-binding</keyword>
<evidence type="ECO:0000256" key="2">
    <source>
        <dbReference type="ARBA" id="ARBA00007092"/>
    </source>
</evidence>
<evidence type="ECO:0000256" key="3">
    <source>
        <dbReference type="ARBA" id="ARBA00022723"/>
    </source>
</evidence>
<protein>
    <recommendedName>
        <fullName evidence="6">Endonuclease/exonuclease/phosphatase domain-containing protein</fullName>
    </recommendedName>
</protein>
<dbReference type="PROSITE" id="PS00726">
    <property type="entry name" value="AP_NUCLEASE_F1_1"/>
    <property type="match status" value="1"/>
</dbReference>
<organism evidence="7 8">
    <name type="scientific">Tetradesmus obliquus</name>
    <name type="common">Green alga</name>
    <name type="synonym">Acutodesmus obliquus</name>
    <dbReference type="NCBI Taxonomy" id="3088"/>
    <lineage>
        <taxon>Eukaryota</taxon>
        <taxon>Viridiplantae</taxon>
        <taxon>Chlorophyta</taxon>
        <taxon>core chlorophytes</taxon>
        <taxon>Chlorophyceae</taxon>
        <taxon>CS clade</taxon>
        <taxon>Sphaeropleales</taxon>
        <taxon>Scenedesmaceae</taxon>
        <taxon>Tetradesmus</taxon>
    </lineage>
</organism>
<keyword evidence="4" id="KW-0378">Hydrolase</keyword>
<dbReference type="InterPro" id="IPR020847">
    <property type="entry name" value="AP_endonuclease_F1_BS"/>
</dbReference>
<evidence type="ECO:0000256" key="5">
    <source>
        <dbReference type="ARBA" id="ARBA00022842"/>
    </source>
</evidence>
<feature type="domain" description="Endonuclease/exonuclease/phosphatase" evidence="6">
    <location>
        <begin position="4"/>
        <end position="274"/>
    </location>
</feature>
<dbReference type="PANTHER" id="PTHR22748:SF4">
    <property type="entry name" value="DNA-(APURINIC OR APYRIMIDINIC SITE) ENDONUCLEASE 2"/>
    <property type="match status" value="1"/>
</dbReference>
<dbReference type="InterPro" id="IPR036691">
    <property type="entry name" value="Endo/exonu/phosph_ase_sf"/>
</dbReference>
<dbReference type="InterPro" id="IPR004808">
    <property type="entry name" value="AP_endonuc_1"/>
</dbReference>
<dbReference type="Proteomes" id="UP001244341">
    <property type="component" value="Chromosome 3b"/>
</dbReference>
<evidence type="ECO:0000313" key="8">
    <source>
        <dbReference type="Proteomes" id="UP001244341"/>
    </source>
</evidence>
<dbReference type="SUPFAM" id="SSF56219">
    <property type="entry name" value="DNase I-like"/>
    <property type="match status" value="1"/>
</dbReference>
<gene>
    <name evidence="7" type="ORF">OEZ85_012128</name>
</gene>
<sequence>MRVLTWNVNGIRSVVAKFGNMKALLEALSADIVCLQETKAQLDSELAVVQGWESFYAYSTCASGSGYAGVATYCRTATASVPVAVEHGLTGTGTTAGARLDSSAAAAAAGPSPVSVMLCEALGVELEQLAALDREGRALITDHGPFLLVNLYGPAITSEERVEERMAFKMLFYKVLELRLQQWLAAGRACLVVGDLNISPAPIDSCHPPADFDAQRSDRLWLQQLLAPHGPGVVDAFRLHHPSRRNAFTCWNTVTGARVNNYGTRIDHILAAGRIPAGLSAAATSAAPKGPPGVGRCSFFQWATAPKVKAKPAAQAGAGRQAARYCCKTCQMEQ</sequence>
<keyword evidence="8" id="KW-1185">Reference proteome</keyword>
<name>A0ABY8TT46_TETOB</name>
<dbReference type="PROSITE" id="PS51435">
    <property type="entry name" value="AP_NUCLEASE_F1_4"/>
    <property type="match status" value="1"/>
</dbReference>
<dbReference type="EMBL" id="CP126210">
    <property type="protein sequence ID" value="WIA12049.1"/>
    <property type="molecule type" value="Genomic_DNA"/>
</dbReference>
<evidence type="ECO:0000256" key="4">
    <source>
        <dbReference type="ARBA" id="ARBA00022801"/>
    </source>
</evidence>
<dbReference type="Pfam" id="PF03372">
    <property type="entry name" value="Exo_endo_phos"/>
    <property type="match status" value="1"/>
</dbReference>
<dbReference type="Gene3D" id="3.60.10.10">
    <property type="entry name" value="Endonuclease/exonuclease/phosphatase"/>
    <property type="match status" value="1"/>
</dbReference>
<proteinExistence type="inferred from homology"/>
<evidence type="ECO:0000256" key="1">
    <source>
        <dbReference type="ARBA" id="ARBA00001946"/>
    </source>
</evidence>
<dbReference type="InterPro" id="IPR005135">
    <property type="entry name" value="Endo/exonuclease/phosphatase"/>
</dbReference>
<comment type="similarity">
    <text evidence="2">Belongs to the DNA repair enzymes AP/ExoA family.</text>
</comment>
<dbReference type="PANTHER" id="PTHR22748">
    <property type="entry name" value="AP ENDONUCLEASE"/>
    <property type="match status" value="1"/>
</dbReference>
<comment type="cofactor">
    <cofactor evidence="1">
        <name>Mg(2+)</name>
        <dbReference type="ChEBI" id="CHEBI:18420"/>
    </cofactor>
</comment>
<accession>A0ABY8TT46</accession>
<evidence type="ECO:0000259" key="6">
    <source>
        <dbReference type="Pfam" id="PF03372"/>
    </source>
</evidence>
<evidence type="ECO:0000313" key="7">
    <source>
        <dbReference type="EMBL" id="WIA12049.1"/>
    </source>
</evidence>